<evidence type="ECO:0000256" key="3">
    <source>
        <dbReference type="SAM" id="MobiDB-lite"/>
    </source>
</evidence>
<dbReference type="Gene3D" id="2.60.40.790">
    <property type="match status" value="1"/>
</dbReference>
<feature type="region of interest" description="Disordered" evidence="3">
    <location>
        <begin position="128"/>
        <end position="154"/>
    </location>
</feature>
<dbReference type="InterPro" id="IPR002068">
    <property type="entry name" value="A-crystallin/Hsp20_dom"/>
</dbReference>
<proteinExistence type="inferred from homology"/>
<keyword evidence="6" id="KW-1185">Reference proteome</keyword>
<dbReference type="OrthoDB" id="210205at2157"/>
<comment type="similarity">
    <text evidence="1 2">Belongs to the small heat shock protein (HSP20) family.</text>
</comment>
<evidence type="ECO:0000259" key="4">
    <source>
        <dbReference type="PROSITE" id="PS01031"/>
    </source>
</evidence>
<evidence type="ECO:0000313" key="6">
    <source>
        <dbReference type="Proteomes" id="UP000199215"/>
    </source>
</evidence>
<evidence type="ECO:0000256" key="1">
    <source>
        <dbReference type="PROSITE-ProRule" id="PRU00285"/>
    </source>
</evidence>
<feature type="domain" description="SHSP" evidence="4">
    <location>
        <begin position="23"/>
        <end position="141"/>
    </location>
</feature>
<dbReference type="CDD" id="cd06464">
    <property type="entry name" value="ACD_sHsps-like"/>
    <property type="match status" value="1"/>
</dbReference>
<dbReference type="STRING" id="1267564.SAMN05192561_101267"/>
<dbReference type="InterPro" id="IPR008978">
    <property type="entry name" value="HSP20-like_chaperone"/>
</dbReference>
<accession>A0A1H6HRW4</accession>
<sequence>MTGVFDVGRTAIRSALERVGRGWGSIQERRPLDHDLLEGPDAYRIVFDAPGVHRTDVDVRFVDRTVEVYMERDRGNRDRDGFEWVFPGRGRSLSGTATLPTDAEVTPTGAEATLTRSGTLEVTIPKDAAAGSVHVTEEDAENGLMSDAESDDAE</sequence>
<evidence type="ECO:0000313" key="5">
    <source>
        <dbReference type="EMBL" id="SEH37800.1"/>
    </source>
</evidence>
<gene>
    <name evidence="5" type="ORF">SAMN05192561_101267</name>
</gene>
<evidence type="ECO:0000256" key="2">
    <source>
        <dbReference type="RuleBase" id="RU003616"/>
    </source>
</evidence>
<dbReference type="Pfam" id="PF00011">
    <property type="entry name" value="HSP20"/>
    <property type="match status" value="1"/>
</dbReference>
<organism evidence="5 6">
    <name type="scientific">Halopenitus malekzadehii</name>
    <dbReference type="NCBI Taxonomy" id="1267564"/>
    <lineage>
        <taxon>Archaea</taxon>
        <taxon>Methanobacteriati</taxon>
        <taxon>Methanobacteriota</taxon>
        <taxon>Stenosarchaea group</taxon>
        <taxon>Halobacteria</taxon>
        <taxon>Halobacteriales</taxon>
        <taxon>Haloferacaceae</taxon>
        <taxon>Halopenitus</taxon>
    </lineage>
</organism>
<dbReference type="PROSITE" id="PS01031">
    <property type="entry name" value="SHSP"/>
    <property type="match status" value="1"/>
</dbReference>
<reference evidence="5 6" key="1">
    <citation type="submission" date="2016-10" db="EMBL/GenBank/DDBJ databases">
        <authorList>
            <person name="de Groot N.N."/>
        </authorList>
    </citation>
    <scope>NUCLEOTIDE SEQUENCE [LARGE SCALE GENOMIC DNA]</scope>
    <source>
        <strain evidence="5 6">IBRC-M10418</strain>
    </source>
</reference>
<dbReference type="RefSeq" id="WP_092813238.1">
    <property type="nucleotide sequence ID" value="NZ_FNWU01000001.1"/>
</dbReference>
<name>A0A1H6HRW4_9EURY</name>
<dbReference type="Proteomes" id="UP000199215">
    <property type="component" value="Unassembled WGS sequence"/>
</dbReference>
<dbReference type="AlphaFoldDB" id="A0A1H6HRW4"/>
<dbReference type="SUPFAM" id="SSF49764">
    <property type="entry name" value="HSP20-like chaperones"/>
    <property type="match status" value="1"/>
</dbReference>
<dbReference type="EMBL" id="FNWU01000001">
    <property type="protein sequence ID" value="SEH37800.1"/>
    <property type="molecule type" value="Genomic_DNA"/>
</dbReference>
<protein>
    <submittedName>
        <fullName evidence="5">Molecular chaperone IbpA, HSP20 family</fullName>
    </submittedName>
</protein>